<evidence type="ECO:0000259" key="2">
    <source>
        <dbReference type="Pfam" id="PF00188"/>
    </source>
</evidence>
<keyword evidence="4" id="KW-1185">Reference proteome</keyword>
<name>A0ABU5RAA5_9PSEU</name>
<dbReference type="RefSeq" id="WP_323330932.1">
    <property type="nucleotide sequence ID" value="NZ_JAYFSI010000006.1"/>
</dbReference>
<evidence type="ECO:0000313" key="3">
    <source>
        <dbReference type="EMBL" id="MEA5363180.1"/>
    </source>
</evidence>
<dbReference type="Pfam" id="PF00188">
    <property type="entry name" value="CAP"/>
    <property type="match status" value="1"/>
</dbReference>
<evidence type="ECO:0000313" key="4">
    <source>
        <dbReference type="Proteomes" id="UP001304298"/>
    </source>
</evidence>
<dbReference type="PANTHER" id="PTHR31157">
    <property type="entry name" value="SCP DOMAIN-CONTAINING PROTEIN"/>
    <property type="match status" value="1"/>
</dbReference>
<evidence type="ECO:0000256" key="1">
    <source>
        <dbReference type="SAM" id="SignalP"/>
    </source>
</evidence>
<protein>
    <submittedName>
        <fullName evidence="3">CAP domain-containing protein</fullName>
    </submittedName>
</protein>
<dbReference type="CDD" id="cd05379">
    <property type="entry name" value="CAP_bacterial"/>
    <property type="match status" value="1"/>
</dbReference>
<sequence>MFRKMVACAAAALALVPVVSTPAYASPADLYPAQVLQLTNSNRVQNGCKPLTADPQLAVAAQAHNDEMAQYRYFSHTGRKGENPAARITDAGYRWAQWAENIAAGQRTPTAVVDAWMHSPVHRANILDCSLREIGIGYSLDSAKKAYWTQDFGTPRT</sequence>
<gene>
    <name evidence="3" type="ORF">VA596_26860</name>
</gene>
<dbReference type="SUPFAM" id="SSF55797">
    <property type="entry name" value="PR-1-like"/>
    <property type="match status" value="1"/>
</dbReference>
<feature type="chain" id="PRO_5046315881" evidence="1">
    <location>
        <begin position="26"/>
        <end position="157"/>
    </location>
</feature>
<feature type="signal peptide" evidence="1">
    <location>
        <begin position="1"/>
        <end position="25"/>
    </location>
</feature>
<keyword evidence="1" id="KW-0732">Signal</keyword>
<dbReference type="InterPro" id="IPR014044">
    <property type="entry name" value="CAP_dom"/>
</dbReference>
<reference evidence="3 4" key="1">
    <citation type="submission" date="2023-12" db="EMBL/GenBank/DDBJ databases">
        <title>Amycolatopsis sp. V23-08.</title>
        <authorList>
            <person name="Somphong A."/>
        </authorList>
    </citation>
    <scope>NUCLEOTIDE SEQUENCE [LARGE SCALE GENOMIC DNA]</scope>
    <source>
        <strain evidence="3 4">V23-08</strain>
    </source>
</reference>
<dbReference type="PANTHER" id="PTHR31157:SF1">
    <property type="entry name" value="SCP DOMAIN-CONTAINING PROTEIN"/>
    <property type="match status" value="1"/>
</dbReference>
<proteinExistence type="predicted"/>
<accession>A0ABU5RAA5</accession>
<dbReference type="Proteomes" id="UP001304298">
    <property type="component" value="Unassembled WGS sequence"/>
</dbReference>
<organism evidence="3 4">
    <name type="scientific">Amycolatopsis heterodermiae</name>
    <dbReference type="NCBI Taxonomy" id="3110235"/>
    <lineage>
        <taxon>Bacteria</taxon>
        <taxon>Bacillati</taxon>
        <taxon>Actinomycetota</taxon>
        <taxon>Actinomycetes</taxon>
        <taxon>Pseudonocardiales</taxon>
        <taxon>Pseudonocardiaceae</taxon>
        <taxon>Amycolatopsis</taxon>
    </lineage>
</organism>
<dbReference type="Gene3D" id="3.40.33.10">
    <property type="entry name" value="CAP"/>
    <property type="match status" value="1"/>
</dbReference>
<comment type="caution">
    <text evidence="3">The sequence shown here is derived from an EMBL/GenBank/DDBJ whole genome shotgun (WGS) entry which is preliminary data.</text>
</comment>
<feature type="domain" description="SCP" evidence="2">
    <location>
        <begin position="36"/>
        <end position="152"/>
    </location>
</feature>
<dbReference type="InterPro" id="IPR035940">
    <property type="entry name" value="CAP_sf"/>
</dbReference>
<dbReference type="EMBL" id="JAYFSI010000006">
    <property type="protein sequence ID" value="MEA5363180.1"/>
    <property type="molecule type" value="Genomic_DNA"/>
</dbReference>